<evidence type="ECO:0000313" key="2">
    <source>
        <dbReference type="EMBL" id="CBA66562.1"/>
    </source>
</evidence>
<sequence length="203" mass="23421">MNIKRINLLLSTVMAAVIISLPLAVTANAMEKTESDNNVKIELSDKEVEELHNYWPEDKIFSDEKIDEILIKTGQFTQKELDKINQEVDDSAKKVNQNSRVKYINGYNKYRTFTKNGKNYLYIYVSGKTLKKIKAGTDLASTFGGFLPKIWVELDVVAIGKIITINMDGINTNYGIVLSYIEDKWNFQGATYTYRYDHWFYQT</sequence>
<gene>
    <name evidence="2" type="ordered locus">CD196_3243</name>
</gene>
<organism evidence="2 3">
    <name type="scientific">Clostridioides difficile (strain CD196)</name>
    <name type="common">Peptoclostridium difficile</name>
    <dbReference type="NCBI Taxonomy" id="645462"/>
    <lineage>
        <taxon>Bacteria</taxon>
        <taxon>Bacillati</taxon>
        <taxon>Bacillota</taxon>
        <taxon>Clostridia</taxon>
        <taxon>Peptostreptococcales</taxon>
        <taxon>Peptostreptococcaceae</taxon>
        <taxon>Clostridioides</taxon>
    </lineage>
</organism>
<evidence type="ECO:0000256" key="1">
    <source>
        <dbReference type="SAM" id="SignalP"/>
    </source>
</evidence>
<protein>
    <submittedName>
        <fullName evidence="2">Leucine-rich repeat protein</fullName>
    </submittedName>
</protein>
<feature type="chain" id="PRO_5002616264" evidence="1">
    <location>
        <begin position="30"/>
        <end position="203"/>
    </location>
</feature>
<proteinExistence type="predicted"/>
<feature type="signal peptide" evidence="1">
    <location>
        <begin position="1"/>
        <end position="29"/>
    </location>
</feature>
<keyword evidence="1" id="KW-0732">Signal</keyword>
<dbReference type="KEGG" id="cdc:CD196_3243"/>
<dbReference type="HOGENOM" id="CLU_1347868_0_0_9"/>
<reference evidence="2 3" key="1">
    <citation type="journal article" date="2009" name="Genome Biol.">
        <title>Comparative genome and phenotypic analysis of Clostridium difficile 027 strains provides insight into the evolution of a hypervirulent bacterium.</title>
        <authorList>
            <person name="Stabler R.A."/>
            <person name="He M."/>
            <person name="Dawson L."/>
            <person name="Martin M."/>
            <person name="Valiente E."/>
            <person name="Corton C."/>
            <person name="Lawley T.D."/>
            <person name="Sebaihia M."/>
            <person name="Quail M.A."/>
            <person name="Rose G."/>
            <person name="Gerding D.N."/>
            <person name="Gibert M."/>
            <person name="Popoff M.R."/>
            <person name="Parkhill J."/>
            <person name="Dougan G."/>
            <person name="Wren B.W."/>
        </authorList>
    </citation>
    <scope>NUCLEOTIDE SEQUENCE [LARGE SCALE GENOMIC DNA]</scope>
    <source>
        <strain evidence="2 3">CD196</strain>
    </source>
</reference>
<dbReference type="EMBL" id="FN538970">
    <property type="protein sequence ID" value="CBA66562.1"/>
    <property type="molecule type" value="Genomic_DNA"/>
</dbReference>
<dbReference type="AlphaFoldDB" id="A0A0H3NG77"/>
<evidence type="ECO:0000313" key="3">
    <source>
        <dbReference type="Proteomes" id="UP000002068"/>
    </source>
</evidence>
<accession>A0A0H3NG77</accession>
<dbReference type="Proteomes" id="UP000002068">
    <property type="component" value="Chromosome"/>
</dbReference>
<dbReference type="RefSeq" id="WP_009888257.1">
    <property type="nucleotide sequence ID" value="NC_013315.1"/>
</dbReference>
<name>A0A0H3NG77_CLODC</name>